<dbReference type="SUPFAM" id="SSF49464">
    <property type="entry name" value="Carboxypeptidase regulatory domain-like"/>
    <property type="match status" value="1"/>
</dbReference>
<sequence>MKKRILLGLGLLFCCFWNASAQQKIIRGKVTAAEDGTTLPGVSIVVKGASSGTVTDAQGTYQLSVPETAKTLVFSFVGYASQEINIGNASAIDVKLGVDTKQLSEVVVTAAGIQREKKALGYSVSTIKSNQLQQVSEPDPLRALSGKVAGVNIQGSGGAAGGGTNITIRGNSSLSNNNQPLFVVDGVPFDNSSFSTDGGFAAGATFTNRAFDLDPNNIESMTVLKGAAAAALYGSRAANGAIIITTKNGKIKSKKGLEIAYNTSYSTEKIAGSPEYQTTYGQGTEWDTRLGVFGSWGAPYSAIDSIPHPLANRFGAVFPELVGKRVKYEPFGQANFDNFYERGHVYENAISIQGGGEKASISAGISRMDNKGIVPFNNINRTSLSLGGQATLDNGLYLNGTINYVSTNQESPQLSSSIGSGPSAIEILPWTPTSYDLTGYPYRNPITGGSIYDRFGIDNPYWSVESSPFTSKVDRYFGKFTAGIDATSWLNLQATAGFNGYNDRRRNVNGRGGEIFPNGNVTDDNIYRQELDWTFLATITRDLTPNWNMRMILGQNANQRVTDRQSVFGDGIIVPGINDLDNTRVQQAIGGGLVKQRFIAHFADLQFSHKDMFFVNLVGRNDISSTLAKGNRSYSYGGINGSVILSDLLNFKSKRFNFLKIRGGLTQVGNEAGAYQTQTVFSINPTISNPAPIDTGTPFNGVNTMTQGNRLGSSALQPEKITELEFGAEAKLFNNRVGIDLAWYNKVSSDQIFTVDLPASSGYLTRVVNLGKVRNRGWELGLDLTPVLLSNGFKWNIYTAFTRNRNIVLDLGGPQELTYSGVTTSISSMHIVDRPYGLIRGDVYLRDDEGNLLVNPRTGKAIIADRQAAVGDPNPRFFVGITNSLSYKGFSFSALIDYRDGGDLLSVSMAEMLARGSTRDTEDRNQVWVPQGVLGDPITRLPILSSDGKKQPNNIPISVNEFFFGTGAFAGSQGTADEFRVWDASVIRLREVSMAYQIPTKWLSKTPFGSASISLSGRNLWFKAPNFPKYMNLDPEVNSLGVGNAQGFELVAIPTTRRFGVNLRVTF</sequence>
<dbReference type="InterPro" id="IPR000531">
    <property type="entry name" value="Beta-barrel_TonB"/>
</dbReference>
<comment type="similarity">
    <text evidence="8 9">Belongs to the TonB-dependent receptor family.</text>
</comment>
<evidence type="ECO:0000256" key="4">
    <source>
        <dbReference type="ARBA" id="ARBA00022692"/>
    </source>
</evidence>
<dbReference type="EMBL" id="CP002859">
    <property type="protein sequence ID" value="AEI49592.1"/>
    <property type="molecule type" value="Genomic_DNA"/>
</dbReference>
<evidence type="ECO:0000256" key="5">
    <source>
        <dbReference type="ARBA" id="ARBA00023077"/>
    </source>
</evidence>
<dbReference type="NCBIfam" id="TIGR04056">
    <property type="entry name" value="OMP_RagA_SusC"/>
    <property type="match status" value="1"/>
</dbReference>
<keyword evidence="7 8" id="KW-0998">Cell outer membrane</keyword>
<reference evidence="13 14" key="2">
    <citation type="journal article" date="2012" name="Stand. Genomic Sci.">
        <title>Complete genome sequence of the aquatic bacterium Runella slithyformis type strain (LSU 4(T)).</title>
        <authorList>
            <person name="Copeland A."/>
            <person name="Zhang X."/>
            <person name="Misra M."/>
            <person name="Lapidus A."/>
            <person name="Nolan M."/>
            <person name="Lucas S."/>
            <person name="Deshpande S."/>
            <person name="Cheng J.F."/>
            <person name="Tapia R."/>
            <person name="Goodwin L.A."/>
            <person name="Pitluck S."/>
            <person name="Liolios K."/>
            <person name="Pagani I."/>
            <person name="Ivanova N."/>
            <person name="Mikhailova N."/>
            <person name="Pati A."/>
            <person name="Chen A."/>
            <person name="Palaniappan K."/>
            <person name="Land M."/>
            <person name="Hauser L."/>
            <person name="Pan C."/>
            <person name="Jeffries C.D."/>
            <person name="Detter J.C."/>
            <person name="Brambilla E.M."/>
            <person name="Rohde M."/>
            <person name="Djao O.D."/>
            <person name="Goker M."/>
            <person name="Sikorski J."/>
            <person name="Tindall B.J."/>
            <person name="Woyke T."/>
            <person name="Bristow J."/>
            <person name="Eisen J.A."/>
            <person name="Markowitz V."/>
            <person name="Hugenholtz P."/>
            <person name="Kyrpides N.C."/>
            <person name="Klenk H.P."/>
            <person name="Mavromatis K."/>
        </authorList>
    </citation>
    <scope>NUCLEOTIDE SEQUENCE [LARGE SCALE GENOMIC DNA]</scope>
    <source>
        <strain evidence="14">ATCC 29530 / DSM 19594 / LMG 11500 / NCIMB 11436 / LSU 4</strain>
    </source>
</reference>
<keyword evidence="5 9" id="KW-0798">TonB box</keyword>
<keyword evidence="2 8" id="KW-0813">Transport</keyword>
<dbReference type="KEGG" id="rsi:Runsl_3213"/>
<dbReference type="Pfam" id="PF07715">
    <property type="entry name" value="Plug"/>
    <property type="match status" value="1"/>
</dbReference>
<dbReference type="InterPro" id="IPR036942">
    <property type="entry name" value="Beta-barrel_TonB_sf"/>
</dbReference>
<dbReference type="InterPro" id="IPR012910">
    <property type="entry name" value="Plug_dom"/>
</dbReference>
<dbReference type="Gene3D" id="2.170.130.10">
    <property type="entry name" value="TonB-dependent receptor, plug domain"/>
    <property type="match status" value="1"/>
</dbReference>
<evidence type="ECO:0000313" key="14">
    <source>
        <dbReference type="Proteomes" id="UP000000493"/>
    </source>
</evidence>
<evidence type="ECO:0000256" key="6">
    <source>
        <dbReference type="ARBA" id="ARBA00023136"/>
    </source>
</evidence>
<keyword evidence="6 8" id="KW-0472">Membrane</keyword>
<evidence type="ECO:0000256" key="7">
    <source>
        <dbReference type="ARBA" id="ARBA00023237"/>
    </source>
</evidence>
<dbReference type="Proteomes" id="UP000000493">
    <property type="component" value="Chromosome"/>
</dbReference>
<evidence type="ECO:0000256" key="8">
    <source>
        <dbReference type="PROSITE-ProRule" id="PRU01360"/>
    </source>
</evidence>
<evidence type="ECO:0000259" key="11">
    <source>
        <dbReference type="Pfam" id="PF00593"/>
    </source>
</evidence>
<dbReference type="InterPro" id="IPR023996">
    <property type="entry name" value="TonB-dep_OMP_SusC/RagA"/>
</dbReference>
<evidence type="ECO:0000256" key="3">
    <source>
        <dbReference type="ARBA" id="ARBA00022452"/>
    </source>
</evidence>
<dbReference type="PROSITE" id="PS52016">
    <property type="entry name" value="TONB_DEPENDENT_REC_3"/>
    <property type="match status" value="1"/>
</dbReference>
<dbReference type="SUPFAM" id="SSF56935">
    <property type="entry name" value="Porins"/>
    <property type="match status" value="1"/>
</dbReference>
<dbReference type="Pfam" id="PF13715">
    <property type="entry name" value="CarbopepD_reg_2"/>
    <property type="match status" value="1"/>
</dbReference>
<keyword evidence="4 8" id="KW-0812">Transmembrane</keyword>
<dbReference type="Gene3D" id="2.60.40.1120">
    <property type="entry name" value="Carboxypeptidase-like, regulatory domain"/>
    <property type="match status" value="1"/>
</dbReference>
<dbReference type="InterPro" id="IPR008969">
    <property type="entry name" value="CarboxyPept-like_regulatory"/>
</dbReference>
<dbReference type="Pfam" id="PF00593">
    <property type="entry name" value="TonB_dep_Rec_b-barrel"/>
    <property type="match status" value="1"/>
</dbReference>
<reference evidence="14" key="1">
    <citation type="submission" date="2011-06" db="EMBL/GenBank/DDBJ databases">
        <title>The complete genome of chromosome of Runella slithyformis DSM 19594.</title>
        <authorList>
            <consortium name="US DOE Joint Genome Institute (JGI-PGF)"/>
            <person name="Lucas S."/>
            <person name="Han J."/>
            <person name="Lapidus A."/>
            <person name="Bruce D."/>
            <person name="Goodwin L."/>
            <person name="Pitluck S."/>
            <person name="Peters L."/>
            <person name="Kyrpides N."/>
            <person name="Mavromatis K."/>
            <person name="Ivanova N."/>
            <person name="Ovchinnikova G."/>
            <person name="Zhang X."/>
            <person name="Misra M."/>
            <person name="Detter J.C."/>
            <person name="Tapia R."/>
            <person name="Han C."/>
            <person name="Land M."/>
            <person name="Hauser L."/>
            <person name="Markowitz V."/>
            <person name="Cheng J.-F."/>
            <person name="Hugenholtz P."/>
            <person name="Woyke T."/>
            <person name="Wu D."/>
            <person name="Tindall B."/>
            <person name="Faehrich R."/>
            <person name="Brambilla E."/>
            <person name="Klenk H.-P."/>
            <person name="Eisen J.A."/>
        </authorList>
    </citation>
    <scope>NUCLEOTIDE SEQUENCE [LARGE SCALE GENOMIC DNA]</scope>
    <source>
        <strain evidence="14">ATCC 29530 / DSM 19594 / LMG 11500 / NCIMB 11436 / LSU 4</strain>
    </source>
</reference>
<protein>
    <submittedName>
        <fullName evidence="13">TonB-dependent receptor plug</fullName>
    </submittedName>
</protein>
<evidence type="ECO:0000256" key="1">
    <source>
        <dbReference type="ARBA" id="ARBA00004571"/>
    </source>
</evidence>
<dbReference type="GO" id="GO:0009279">
    <property type="term" value="C:cell outer membrane"/>
    <property type="evidence" value="ECO:0007669"/>
    <property type="project" value="UniProtKB-SubCell"/>
</dbReference>
<dbReference type="Gene3D" id="2.40.170.20">
    <property type="entry name" value="TonB-dependent receptor, beta-barrel domain"/>
    <property type="match status" value="1"/>
</dbReference>
<keyword evidence="14" id="KW-1185">Reference proteome</keyword>
<dbReference type="AlphaFoldDB" id="A0A7U3ZLW5"/>
<evidence type="ECO:0000256" key="2">
    <source>
        <dbReference type="ARBA" id="ARBA00022448"/>
    </source>
</evidence>
<keyword evidence="3 8" id="KW-1134">Transmembrane beta strand</keyword>
<keyword evidence="13" id="KW-0675">Receptor</keyword>
<evidence type="ECO:0000256" key="10">
    <source>
        <dbReference type="SAM" id="SignalP"/>
    </source>
</evidence>
<evidence type="ECO:0000259" key="12">
    <source>
        <dbReference type="Pfam" id="PF07715"/>
    </source>
</evidence>
<feature type="signal peptide" evidence="10">
    <location>
        <begin position="1"/>
        <end position="21"/>
    </location>
</feature>
<proteinExistence type="inferred from homology"/>
<accession>A0A7U3ZLW5</accession>
<name>A0A7U3ZLW5_RUNSL</name>
<keyword evidence="10" id="KW-0732">Signal</keyword>
<dbReference type="NCBIfam" id="TIGR04057">
    <property type="entry name" value="SusC_RagA_signa"/>
    <property type="match status" value="1"/>
</dbReference>
<dbReference type="InterPro" id="IPR039426">
    <property type="entry name" value="TonB-dep_rcpt-like"/>
</dbReference>
<evidence type="ECO:0000256" key="9">
    <source>
        <dbReference type="RuleBase" id="RU003357"/>
    </source>
</evidence>
<feature type="domain" description="TonB-dependent receptor-like beta-barrel" evidence="11">
    <location>
        <begin position="434"/>
        <end position="806"/>
    </location>
</feature>
<gene>
    <name evidence="13" type="ordered locus">Runsl_3213</name>
</gene>
<comment type="subcellular location">
    <subcellularLocation>
        <location evidence="1 8">Cell outer membrane</location>
        <topology evidence="1 8">Multi-pass membrane protein</topology>
    </subcellularLocation>
</comment>
<dbReference type="InterPro" id="IPR037066">
    <property type="entry name" value="Plug_dom_sf"/>
</dbReference>
<evidence type="ECO:0000313" key="13">
    <source>
        <dbReference type="EMBL" id="AEI49592.1"/>
    </source>
</evidence>
<organism evidence="13 14">
    <name type="scientific">Runella slithyformis (strain ATCC 29530 / DSM 19594 / LMG 11500 / NCIMB 11436 / LSU 4)</name>
    <dbReference type="NCBI Taxonomy" id="761193"/>
    <lineage>
        <taxon>Bacteria</taxon>
        <taxon>Pseudomonadati</taxon>
        <taxon>Bacteroidota</taxon>
        <taxon>Cytophagia</taxon>
        <taxon>Cytophagales</taxon>
        <taxon>Spirosomataceae</taxon>
        <taxon>Runella</taxon>
    </lineage>
</organism>
<feature type="domain" description="TonB-dependent receptor plug" evidence="12">
    <location>
        <begin position="118"/>
        <end position="241"/>
    </location>
</feature>
<feature type="chain" id="PRO_5030976280" evidence="10">
    <location>
        <begin position="22"/>
        <end position="1067"/>
    </location>
</feature>
<dbReference type="InterPro" id="IPR023997">
    <property type="entry name" value="TonB-dep_OMP_SusC/RagA_CS"/>
</dbReference>
<dbReference type="RefSeq" id="WP_013928899.1">
    <property type="nucleotide sequence ID" value="NC_015703.1"/>
</dbReference>